<dbReference type="InterPro" id="IPR013154">
    <property type="entry name" value="ADH-like_N"/>
</dbReference>
<dbReference type="EMBL" id="PVNH01000010">
    <property type="protein sequence ID" value="PRX44950.1"/>
    <property type="molecule type" value="Genomic_DNA"/>
</dbReference>
<dbReference type="Pfam" id="PF00107">
    <property type="entry name" value="ADH_zinc_N"/>
    <property type="match status" value="1"/>
</dbReference>
<evidence type="ECO:0000256" key="2">
    <source>
        <dbReference type="ARBA" id="ARBA00008072"/>
    </source>
</evidence>
<evidence type="ECO:0000256" key="5">
    <source>
        <dbReference type="ARBA" id="ARBA00022833"/>
    </source>
</evidence>
<evidence type="ECO:0000313" key="9">
    <source>
        <dbReference type="EMBL" id="PRX44950.1"/>
    </source>
</evidence>
<evidence type="ECO:0000256" key="7">
    <source>
        <dbReference type="RuleBase" id="RU361277"/>
    </source>
</evidence>
<evidence type="ECO:0000256" key="4">
    <source>
        <dbReference type="ARBA" id="ARBA00022723"/>
    </source>
</evidence>
<dbReference type="GO" id="GO:0005737">
    <property type="term" value="C:cytoplasm"/>
    <property type="evidence" value="ECO:0007669"/>
    <property type="project" value="TreeGrafter"/>
</dbReference>
<dbReference type="PANTHER" id="PTHR42940:SF7">
    <property type="entry name" value="ALCOHOL DEHYDROGENASE-LIKE N-TERMINAL DOMAIN-CONTAINING PROTEIN"/>
    <property type="match status" value="1"/>
</dbReference>
<dbReference type="SUPFAM" id="SSF51735">
    <property type="entry name" value="NAD(P)-binding Rossmann-fold domains"/>
    <property type="match status" value="1"/>
</dbReference>
<comment type="similarity">
    <text evidence="2 7">Belongs to the zinc-containing alcohol dehydrogenase family.</text>
</comment>
<keyword evidence="5 7" id="KW-0862">Zinc</keyword>
<dbReference type="PROSITE" id="PS00059">
    <property type="entry name" value="ADH_ZINC"/>
    <property type="match status" value="1"/>
</dbReference>
<dbReference type="InterPro" id="IPR011032">
    <property type="entry name" value="GroES-like_sf"/>
</dbReference>
<dbReference type="Pfam" id="PF08240">
    <property type="entry name" value="ADH_N"/>
    <property type="match status" value="1"/>
</dbReference>
<dbReference type="EC" id="1.1.1.1" evidence="3"/>
<dbReference type="GO" id="GO:0004022">
    <property type="term" value="F:alcohol dehydrogenase (NAD+) activity"/>
    <property type="evidence" value="ECO:0007669"/>
    <property type="project" value="UniProtKB-EC"/>
</dbReference>
<dbReference type="InterPro" id="IPR036291">
    <property type="entry name" value="NAD(P)-bd_dom_sf"/>
</dbReference>
<organism evidence="9 10">
    <name type="scientific">Prauserella shujinwangii</name>
    <dbReference type="NCBI Taxonomy" id="1453103"/>
    <lineage>
        <taxon>Bacteria</taxon>
        <taxon>Bacillati</taxon>
        <taxon>Actinomycetota</taxon>
        <taxon>Actinomycetes</taxon>
        <taxon>Pseudonocardiales</taxon>
        <taxon>Pseudonocardiaceae</taxon>
        <taxon>Prauserella</taxon>
    </lineage>
</organism>
<dbReference type="InterPro" id="IPR002328">
    <property type="entry name" value="ADH_Zn_CS"/>
</dbReference>
<protein>
    <recommendedName>
        <fullName evidence="3">alcohol dehydrogenase</fullName>
        <ecNumber evidence="3">1.1.1.1</ecNumber>
    </recommendedName>
</protein>
<dbReference type="InterPro" id="IPR013149">
    <property type="entry name" value="ADH-like_C"/>
</dbReference>
<evidence type="ECO:0000313" key="10">
    <source>
        <dbReference type="Proteomes" id="UP000238362"/>
    </source>
</evidence>
<dbReference type="Gene3D" id="3.90.180.10">
    <property type="entry name" value="Medium-chain alcohol dehydrogenases, catalytic domain"/>
    <property type="match status" value="1"/>
</dbReference>
<evidence type="ECO:0000259" key="8">
    <source>
        <dbReference type="SMART" id="SM00829"/>
    </source>
</evidence>
<gene>
    <name evidence="9" type="ORF">B0I33_11048</name>
</gene>
<dbReference type="InterPro" id="IPR020843">
    <property type="entry name" value="ER"/>
</dbReference>
<name>A0A2T0LNX3_9PSEU</name>
<dbReference type="SMART" id="SM00829">
    <property type="entry name" value="PKS_ER"/>
    <property type="match status" value="1"/>
</dbReference>
<comment type="cofactor">
    <cofactor evidence="1 7">
        <name>Zn(2+)</name>
        <dbReference type="ChEBI" id="CHEBI:29105"/>
    </cofactor>
</comment>
<sequence>MTGQMKAIVVSEVKGQWELQDRDMPEVGPDDVLVRIRACGICGTDLWITDGVLAFRDFPLVLGHEAAGEVVAVGEGVTKRKVGDRVGVFMSAKMCGRCDFCHEEHPNSFVTAANCASPTLTGVTVDGGHAEYVAVDAGGTVLIPDGLSYEQAAPIICAGYTVWAGLRRAEPKPGARVAVSGIGGLGHLAIQYAKAAGFHVIALTHSADKHDLARQLGADEVVADGAALKAAGGADVLLHTNSSHGAVADAMGGLRPWGKVVLMGIGTDELNLPALALTSNSYQVIGSAHNTIEHLVEALDLAARGKVSTMIETFPKERAEEARAKAAAGDVRFKAVITY</sequence>
<accession>A0A2T0LNX3</accession>
<keyword evidence="6" id="KW-0560">Oxidoreductase</keyword>
<keyword evidence="4 7" id="KW-0479">Metal-binding</keyword>
<reference evidence="9 10" key="1">
    <citation type="submission" date="2018-03" db="EMBL/GenBank/DDBJ databases">
        <title>Genomic Encyclopedia of Type Strains, Phase III (KMG-III): the genomes of soil and plant-associated and newly described type strains.</title>
        <authorList>
            <person name="Whitman W."/>
        </authorList>
    </citation>
    <scope>NUCLEOTIDE SEQUENCE [LARGE SCALE GENOMIC DNA]</scope>
    <source>
        <strain evidence="9 10">CGMCC 4.7125</strain>
    </source>
</reference>
<dbReference type="SUPFAM" id="SSF50129">
    <property type="entry name" value="GroES-like"/>
    <property type="match status" value="1"/>
</dbReference>
<dbReference type="PANTHER" id="PTHR42940">
    <property type="entry name" value="ALCOHOL DEHYDROGENASE 1-RELATED"/>
    <property type="match status" value="1"/>
</dbReference>
<dbReference type="Gene3D" id="3.40.50.720">
    <property type="entry name" value="NAD(P)-binding Rossmann-like Domain"/>
    <property type="match status" value="1"/>
</dbReference>
<keyword evidence="10" id="KW-1185">Reference proteome</keyword>
<evidence type="ECO:0000256" key="3">
    <source>
        <dbReference type="ARBA" id="ARBA00013190"/>
    </source>
</evidence>
<evidence type="ECO:0000256" key="1">
    <source>
        <dbReference type="ARBA" id="ARBA00001947"/>
    </source>
</evidence>
<dbReference type="GO" id="GO:0008270">
    <property type="term" value="F:zinc ion binding"/>
    <property type="evidence" value="ECO:0007669"/>
    <property type="project" value="InterPro"/>
</dbReference>
<dbReference type="AlphaFoldDB" id="A0A2T0LNX3"/>
<feature type="domain" description="Enoyl reductase (ER)" evidence="8">
    <location>
        <begin position="15"/>
        <end position="337"/>
    </location>
</feature>
<evidence type="ECO:0000256" key="6">
    <source>
        <dbReference type="ARBA" id="ARBA00023002"/>
    </source>
</evidence>
<dbReference type="RefSeq" id="WP_219927245.1">
    <property type="nucleotide sequence ID" value="NZ_PVNH01000010.1"/>
</dbReference>
<dbReference type="Proteomes" id="UP000238362">
    <property type="component" value="Unassembled WGS sequence"/>
</dbReference>
<proteinExistence type="inferred from homology"/>
<comment type="caution">
    <text evidence="9">The sequence shown here is derived from an EMBL/GenBank/DDBJ whole genome shotgun (WGS) entry which is preliminary data.</text>
</comment>